<organism evidence="3 4">
    <name type="scientific">Gallibacterium salpingitidis</name>
    <dbReference type="NCBI Taxonomy" id="505341"/>
    <lineage>
        <taxon>Bacteria</taxon>
        <taxon>Pseudomonadati</taxon>
        <taxon>Pseudomonadota</taxon>
        <taxon>Gammaproteobacteria</taxon>
        <taxon>Pasteurellales</taxon>
        <taxon>Pasteurellaceae</taxon>
        <taxon>Gallibacterium</taxon>
    </lineage>
</organism>
<dbReference type="InterPro" id="IPR029044">
    <property type="entry name" value="Nucleotide-diphossugar_trans"/>
</dbReference>
<dbReference type="InterPro" id="IPR036514">
    <property type="entry name" value="SGNH_hydro_sf"/>
</dbReference>
<dbReference type="InterPro" id="IPR003329">
    <property type="entry name" value="Cytidylyl_trans"/>
</dbReference>
<evidence type="ECO:0000259" key="2">
    <source>
        <dbReference type="Pfam" id="PF13472"/>
    </source>
</evidence>
<evidence type="ECO:0000313" key="3">
    <source>
        <dbReference type="EMBL" id="OBW94404.1"/>
    </source>
</evidence>
<dbReference type="InterPro" id="IPR013830">
    <property type="entry name" value="SGNH_hydro"/>
</dbReference>
<evidence type="ECO:0000313" key="4">
    <source>
        <dbReference type="Proteomes" id="UP000092649"/>
    </source>
</evidence>
<dbReference type="Proteomes" id="UP000092649">
    <property type="component" value="Unassembled WGS sequence"/>
</dbReference>
<gene>
    <name evidence="3" type="ORF">QS62_06270</name>
</gene>
<dbReference type="SUPFAM" id="SSF52266">
    <property type="entry name" value="SGNH hydrolase"/>
    <property type="match status" value="1"/>
</dbReference>
<keyword evidence="3" id="KW-0808">Transferase</keyword>
<dbReference type="AlphaFoldDB" id="A0A1A7NZI5"/>
<comment type="caution">
    <text evidence="3">The sequence shown here is derived from an EMBL/GenBank/DDBJ whole genome shotgun (WGS) entry which is preliminary data.</text>
</comment>
<dbReference type="InterPro" id="IPR050793">
    <property type="entry name" value="CMP-NeuNAc_synthase"/>
</dbReference>
<evidence type="ECO:0000256" key="1">
    <source>
        <dbReference type="ARBA" id="ARBA00022490"/>
    </source>
</evidence>
<accession>A0A1A7NZI5</accession>
<protein>
    <submittedName>
        <fullName evidence="3">Cytidylyltransferase</fullName>
    </submittedName>
</protein>
<reference evidence="3 4" key="1">
    <citation type="submission" date="2014-11" db="EMBL/GenBank/DDBJ databases">
        <title>Pan-genome of Gallibacterium spp.</title>
        <authorList>
            <person name="Kudirkiene E."/>
            <person name="Bojesen A.M."/>
        </authorList>
    </citation>
    <scope>NUCLEOTIDE SEQUENCE [LARGE SCALE GENOMIC DNA]</scope>
    <source>
        <strain evidence="3 4">F150</strain>
    </source>
</reference>
<dbReference type="SUPFAM" id="SSF53448">
    <property type="entry name" value="Nucleotide-diphospho-sugar transferases"/>
    <property type="match status" value="1"/>
</dbReference>
<keyword evidence="1" id="KW-0963">Cytoplasm</keyword>
<feature type="domain" description="SGNH hydrolase-type esterase" evidence="2">
    <location>
        <begin position="229"/>
        <end position="369"/>
    </location>
</feature>
<sequence>MKRVALIPVRSVAAEDVPNKNVLMLEGKLVAGYTIEAALESGCFDKIVVLTDKLEYQDALSRYSVEIQLCAPEALLDNRSLLTTWQTLETLADEYDCAAILAPETPLRSAQQIQQSCALFAEKQADYLYSINPQGQENGAIYLLSLASSEPVQKVETYAMDKAGSLWIEDSFDYEIVKAILQLRVRYQTSLLNVQRRIREKAADFATVKEITLIGHSLWDYWTSLEELKQIPVNNLGIGGITTQQYVELILQPQLVKGLGKYTLIFLGINEMCRPGWQAEDSLYWLNETINHLRQINPNTRIYLMEISYMAFKREASNAQIDLFNHQLRQYFADKDVTFIAPNTVLQDGYRKLDLSFTDDGLHFNQAGYTQLAQLLTKSLFE</sequence>
<dbReference type="Gene3D" id="3.90.550.10">
    <property type="entry name" value="Spore Coat Polysaccharide Biosynthesis Protein SpsA, Chain A"/>
    <property type="match status" value="1"/>
</dbReference>
<dbReference type="GO" id="GO:0008781">
    <property type="term" value="F:N-acylneuraminate cytidylyltransferase activity"/>
    <property type="evidence" value="ECO:0007669"/>
    <property type="project" value="TreeGrafter"/>
</dbReference>
<dbReference type="PANTHER" id="PTHR21485:SF6">
    <property type="entry name" value="N-ACYLNEURAMINATE CYTIDYLYLTRANSFERASE-RELATED"/>
    <property type="match status" value="1"/>
</dbReference>
<keyword evidence="4" id="KW-1185">Reference proteome</keyword>
<proteinExistence type="predicted"/>
<dbReference type="PANTHER" id="PTHR21485">
    <property type="entry name" value="HAD SUPERFAMILY MEMBERS CMAS AND KDSC"/>
    <property type="match status" value="1"/>
</dbReference>
<dbReference type="Pfam" id="PF13472">
    <property type="entry name" value="Lipase_GDSL_2"/>
    <property type="match status" value="1"/>
</dbReference>
<keyword evidence="3" id="KW-0548">Nucleotidyltransferase</keyword>
<dbReference type="Pfam" id="PF02348">
    <property type="entry name" value="CTP_transf_3"/>
    <property type="match status" value="1"/>
</dbReference>
<name>A0A1A7NZI5_9PAST</name>
<dbReference type="RefSeq" id="WP_066107540.1">
    <property type="nucleotide sequence ID" value="NZ_JTJL01000026.1"/>
</dbReference>
<dbReference type="EMBL" id="JTJL01000026">
    <property type="protein sequence ID" value="OBW94404.1"/>
    <property type="molecule type" value="Genomic_DNA"/>
</dbReference>
<dbReference type="GO" id="GO:0016788">
    <property type="term" value="F:hydrolase activity, acting on ester bonds"/>
    <property type="evidence" value="ECO:0007669"/>
    <property type="project" value="UniProtKB-ARBA"/>
</dbReference>
<dbReference type="Gene3D" id="3.40.50.1110">
    <property type="entry name" value="SGNH hydrolase"/>
    <property type="match status" value="1"/>
</dbReference>
<dbReference type="OrthoDB" id="9805604at2"/>
<dbReference type="PATRIC" id="fig|505341.3.peg.1260"/>